<dbReference type="AlphaFoldDB" id="B8JC24"/>
<evidence type="ECO:0000313" key="3">
    <source>
        <dbReference type="Proteomes" id="UP000007089"/>
    </source>
</evidence>
<dbReference type="HOGENOM" id="CLU_908043_0_0_7"/>
<keyword evidence="1" id="KW-0732">Signal</keyword>
<gene>
    <name evidence="2" type="ordered locus">A2cp1_0589</name>
</gene>
<dbReference type="Proteomes" id="UP000007089">
    <property type="component" value="Chromosome"/>
</dbReference>
<organism evidence="2 3">
    <name type="scientific">Anaeromyxobacter dehalogenans (strain ATCC BAA-258 / DSM 21875 / 2CP-1)</name>
    <dbReference type="NCBI Taxonomy" id="455488"/>
    <lineage>
        <taxon>Bacteria</taxon>
        <taxon>Pseudomonadati</taxon>
        <taxon>Myxococcota</taxon>
        <taxon>Myxococcia</taxon>
        <taxon>Myxococcales</taxon>
        <taxon>Cystobacterineae</taxon>
        <taxon>Anaeromyxobacteraceae</taxon>
        <taxon>Anaeromyxobacter</taxon>
    </lineage>
</organism>
<reference evidence="2" key="1">
    <citation type="submission" date="2009-01" db="EMBL/GenBank/DDBJ databases">
        <title>Complete sequence of Anaeromyxobacter dehalogenans 2CP-1.</title>
        <authorList>
            <consortium name="US DOE Joint Genome Institute"/>
            <person name="Lucas S."/>
            <person name="Copeland A."/>
            <person name="Lapidus A."/>
            <person name="Glavina del Rio T."/>
            <person name="Dalin E."/>
            <person name="Tice H."/>
            <person name="Bruce D."/>
            <person name="Goodwin L."/>
            <person name="Pitluck S."/>
            <person name="Saunders E."/>
            <person name="Brettin T."/>
            <person name="Detter J.C."/>
            <person name="Han C."/>
            <person name="Larimer F."/>
            <person name="Land M."/>
            <person name="Hauser L."/>
            <person name="Kyrpides N."/>
            <person name="Ovchinnikova G."/>
            <person name="Beliaev A.S."/>
            <person name="Richardson P."/>
        </authorList>
    </citation>
    <scope>NUCLEOTIDE SEQUENCE</scope>
    <source>
        <strain evidence="2">2CP-1</strain>
    </source>
</reference>
<protein>
    <recommendedName>
        <fullName evidence="4">Haem-binding uptake Tiki superfamily ChaN domain-containing protein</fullName>
    </recommendedName>
</protein>
<dbReference type="RefSeq" id="WP_012631993.1">
    <property type="nucleotide sequence ID" value="NC_011891.1"/>
</dbReference>
<keyword evidence="3" id="KW-1185">Reference proteome</keyword>
<dbReference type="EMBL" id="CP001359">
    <property type="protein sequence ID" value="ACL63946.1"/>
    <property type="molecule type" value="Genomic_DNA"/>
</dbReference>
<evidence type="ECO:0000256" key="1">
    <source>
        <dbReference type="SAM" id="SignalP"/>
    </source>
</evidence>
<evidence type="ECO:0008006" key="4">
    <source>
        <dbReference type="Google" id="ProtNLM"/>
    </source>
</evidence>
<dbReference type="KEGG" id="acp:A2cp1_0589"/>
<evidence type="ECO:0000313" key="2">
    <source>
        <dbReference type="EMBL" id="ACL63946.1"/>
    </source>
</evidence>
<sequence>MTTPKLPLATLAAMAFVGCATKASSAPVHPSPPGDPAPASFEAVVVGTIHRSHLTEPAYPLSYLAGLIETYRPDLILVEVRPEPFALGRLEDGPFEMTYVTWLGQARGIAVSPVDWFRDGDVGVDADPEPEPADRNAFEEETAALEARMDRPLTFAEVHSPRQDAAVLSTLNVRARYLAGNAAWNRRQAWLHQQALEAIRRRGAHKVLAFVGAFHRPELEAFLAGQGGSVRSPRSIRFDAAKRAAVPPQVVQLWREGAARLRAQAATAPVKRAEALAGKARYLEVAADRAGQCCVEPTAFETPSSR</sequence>
<feature type="signal peptide" evidence="1">
    <location>
        <begin position="1"/>
        <end position="25"/>
    </location>
</feature>
<accession>B8JC24</accession>
<feature type="chain" id="PRO_5002875333" description="Haem-binding uptake Tiki superfamily ChaN domain-containing protein" evidence="1">
    <location>
        <begin position="26"/>
        <end position="306"/>
    </location>
</feature>
<name>B8JC24_ANAD2</name>
<proteinExistence type="predicted"/>
<dbReference type="PROSITE" id="PS51257">
    <property type="entry name" value="PROKAR_LIPOPROTEIN"/>
    <property type="match status" value="1"/>
</dbReference>